<feature type="transmembrane region" description="Helical" evidence="4">
    <location>
        <begin position="79"/>
        <end position="100"/>
    </location>
</feature>
<dbReference type="InterPro" id="IPR000160">
    <property type="entry name" value="GGDEF_dom"/>
</dbReference>
<dbReference type="FunFam" id="3.30.70.270:FF:000001">
    <property type="entry name" value="Diguanylate cyclase domain protein"/>
    <property type="match status" value="1"/>
</dbReference>
<evidence type="ECO:0000259" key="5">
    <source>
        <dbReference type="PROSITE" id="PS50887"/>
    </source>
</evidence>
<reference evidence="6 7" key="1">
    <citation type="submission" date="2017-02" db="EMBL/GenBank/DDBJ databases">
        <title>Genomic diversity within the haloalkaliphilic genus Thioalkalivibrio.</title>
        <authorList>
            <person name="Ahn A.-C."/>
            <person name="Meier-Kolthoff J."/>
            <person name="Overmars L."/>
            <person name="Richter M."/>
            <person name="Woyke T."/>
            <person name="Sorokin D.Y."/>
            <person name="Muyzer G."/>
        </authorList>
    </citation>
    <scope>NUCLEOTIDE SEQUENCE [LARGE SCALE GENOMIC DNA]</scope>
    <source>
        <strain evidence="6 7">HL17</strain>
    </source>
</reference>
<dbReference type="STRING" id="252474.B1A74_10635"/>
<feature type="transmembrane region" description="Helical" evidence="4">
    <location>
        <begin position="106"/>
        <end position="128"/>
    </location>
</feature>
<protein>
    <recommendedName>
        <fullName evidence="2">diguanylate cyclase</fullName>
        <ecNumber evidence="2">2.7.7.65</ecNumber>
    </recommendedName>
</protein>
<evidence type="ECO:0000313" key="6">
    <source>
        <dbReference type="EMBL" id="OOC09502.1"/>
    </source>
</evidence>
<dbReference type="Pfam" id="PF00990">
    <property type="entry name" value="GGDEF"/>
    <property type="match status" value="1"/>
</dbReference>
<evidence type="ECO:0000256" key="1">
    <source>
        <dbReference type="ARBA" id="ARBA00001946"/>
    </source>
</evidence>
<dbReference type="PANTHER" id="PTHR45138">
    <property type="entry name" value="REGULATORY COMPONENTS OF SENSORY TRANSDUCTION SYSTEM"/>
    <property type="match status" value="1"/>
</dbReference>
<dbReference type="InterPro" id="IPR050469">
    <property type="entry name" value="Diguanylate_Cyclase"/>
</dbReference>
<dbReference type="RefSeq" id="WP_077244630.1">
    <property type="nucleotide sequence ID" value="NZ_MUZR01000047.1"/>
</dbReference>
<dbReference type="SUPFAM" id="SSF55073">
    <property type="entry name" value="Nucleotide cyclase"/>
    <property type="match status" value="1"/>
</dbReference>
<dbReference type="EMBL" id="MUZR01000047">
    <property type="protein sequence ID" value="OOC09502.1"/>
    <property type="molecule type" value="Genomic_DNA"/>
</dbReference>
<comment type="caution">
    <text evidence="6">The sequence shown here is derived from an EMBL/GenBank/DDBJ whole genome shotgun (WGS) entry which is preliminary data.</text>
</comment>
<dbReference type="GO" id="GO:1902201">
    <property type="term" value="P:negative regulation of bacterial-type flagellum-dependent cell motility"/>
    <property type="evidence" value="ECO:0007669"/>
    <property type="project" value="TreeGrafter"/>
</dbReference>
<feature type="transmembrane region" description="Helical" evidence="4">
    <location>
        <begin position="47"/>
        <end position="67"/>
    </location>
</feature>
<feature type="domain" description="GGDEF" evidence="5">
    <location>
        <begin position="238"/>
        <end position="366"/>
    </location>
</feature>
<dbReference type="GO" id="GO:0052621">
    <property type="term" value="F:diguanylate cyclase activity"/>
    <property type="evidence" value="ECO:0007669"/>
    <property type="project" value="UniProtKB-EC"/>
</dbReference>
<dbReference type="CDD" id="cd01949">
    <property type="entry name" value="GGDEF"/>
    <property type="match status" value="1"/>
</dbReference>
<dbReference type="SMART" id="SM00267">
    <property type="entry name" value="GGDEF"/>
    <property type="match status" value="1"/>
</dbReference>
<dbReference type="OrthoDB" id="9812358at2"/>
<gene>
    <name evidence="6" type="ORF">B1A74_10635</name>
</gene>
<organism evidence="6 7">
    <name type="scientific">Thioalkalivibrio halophilus</name>
    <dbReference type="NCBI Taxonomy" id="252474"/>
    <lineage>
        <taxon>Bacteria</taxon>
        <taxon>Pseudomonadati</taxon>
        <taxon>Pseudomonadota</taxon>
        <taxon>Gammaproteobacteria</taxon>
        <taxon>Chromatiales</taxon>
        <taxon>Ectothiorhodospiraceae</taxon>
        <taxon>Thioalkalivibrio</taxon>
    </lineage>
</organism>
<dbReference type="NCBIfam" id="TIGR00254">
    <property type="entry name" value="GGDEF"/>
    <property type="match status" value="1"/>
</dbReference>
<name>A0A1V2ZWK5_9GAMM</name>
<evidence type="ECO:0000256" key="2">
    <source>
        <dbReference type="ARBA" id="ARBA00012528"/>
    </source>
</evidence>
<dbReference type="Gene3D" id="3.30.70.270">
    <property type="match status" value="1"/>
</dbReference>
<dbReference type="EC" id="2.7.7.65" evidence="2"/>
<dbReference type="InterPro" id="IPR029787">
    <property type="entry name" value="Nucleotide_cyclase"/>
</dbReference>
<evidence type="ECO:0000256" key="4">
    <source>
        <dbReference type="SAM" id="Phobius"/>
    </source>
</evidence>
<dbReference type="PANTHER" id="PTHR45138:SF9">
    <property type="entry name" value="DIGUANYLATE CYCLASE DGCM-RELATED"/>
    <property type="match status" value="1"/>
</dbReference>
<keyword evidence="4" id="KW-0812">Transmembrane</keyword>
<dbReference type="PROSITE" id="PS50887">
    <property type="entry name" value="GGDEF"/>
    <property type="match status" value="1"/>
</dbReference>
<dbReference type="InterPro" id="IPR043128">
    <property type="entry name" value="Rev_trsase/Diguanyl_cyclase"/>
</dbReference>
<comment type="cofactor">
    <cofactor evidence="1">
        <name>Mg(2+)</name>
        <dbReference type="ChEBI" id="CHEBI:18420"/>
    </cofactor>
</comment>
<dbReference type="Proteomes" id="UP000189177">
    <property type="component" value="Unassembled WGS sequence"/>
</dbReference>
<feature type="transmembrane region" description="Helical" evidence="4">
    <location>
        <begin position="21"/>
        <end position="41"/>
    </location>
</feature>
<evidence type="ECO:0000313" key="7">
    <source>
        <dbReference type="Proteomes" id="UP000189177"/>
    </source>
</evidence>
<dbReference type="GO" id="GO:0043709">
    <property type="term" value="P:cell adhesion involved in single-species biofilm formation"/>
    <property type="evidence" value="ECO:0007669"/>
    <property type="project" value="TreeGrafter"/>
</dbReference>
<keyword evidence="4" id="KW-0472">Membrane</keyword>
<dbReference type="GO" id="GO:0005886">
    <property type="term" value="C:plasma membrane"/>
    <property type="evidence" value="ECO:0007669"/>
    <property type="project" value="TreeGrafter"/>
</dbReference>
<accession>A0A1V2ZWK5</accession>
<keyword evidence="7" id="KW-1185">Reference proteome</keyword>
<feature type="transmembrane region" description="Helical" evidence="4">
    <location>
        <begin position="173"/>
        <end position="190"/>
    </location>
</feature>
<evidence type="ECO:0000256" key="3">
    <source>
        <dbReference type="ARBA" id="ARBA00034247"/>
    </source>
</evidence>
<sequence>MTEQPDEPSTEIRELRARKRLVYALVLVGGIAITLLSWWFRGPDDPFLARVYPPFAAVLAGLLVVLWRQWLTLEHLEGLMVLVASALILGRLAWHMHFAAGIEQQLMVLVGGHFWAVGLLVAGAFVMLDRRRGMIAGIVILGISILLTVTGALREYMAAAPPAAETLMYLVRVHVFLGLLLALLAAVAGMRDQLQRALLRAEILHDWATTDPLTGLANRRAAEAGLEREIAYARRYGQPMSVIIADLDHFKDVNDTHGHAHGDRVLREVTARLQARVRDSDLTARWGGEELLVVAPGIDLREATALAERCRRALAEEPVAGLGITATLGVAEFTPEDDRDSLLARADRQLYAGKAAGRNRVVPPPDPLPGT</sequence>
<keyword evidence="4" id="KW-1133">Transmembrane helix</keyword>
<feature type="transmembrane region" description="Helical" evidence="4">
    <location>
        <begin position="135"/>
        <end position="153"/>
    </location>
</feature>
<comment type="catalytic activity">
    <reaction evidence="3">
        <text>2 GTP = 3',3'-c-di-GMP + 2 diphosphate</text>
        <dbReference type="Rhea" id="RHEA:24898"/>
        <dbReference type="ChEBI" id="CHEBI:33019"/>
        <dbReference type="ChEBI" id="CHEBI:37565"/>
        <dbReference type="ChEBI" id="CHEBI:58805"/>
        <dbReference type="EC" id="2.7.7.65"/>
    </reaction>
</comment>
<proteinExistence type="predicted"/>
<dbReference type="AlphaFoldDB" id="A0A1V2ZWK5"/>